<keyword evidence="2" id="KW-1185">Reference proteome</keyword>
<comment type="caution">
    <text evidence="1">The sequence shown here is derived from an EMBL/GenBank/DDBJ whole genome shotgun (WGS) entry which is preliminary data.</text>
</comment>
<name>A0ABV8AX64_9BACI</name>
<reference evidence="2" key="1">
    <citation type="journal article" date="2019" name="Int. J. Syst. Evol. Microbiol.">
        <title>The Global Catalogue of Microorganisms (GCM) 10K type strain sequencing project: providing services to taxonomists for standard genome sequencing and annotation.</title>
        <authorList>
            <consortium name="The Broad Institute Genomics Platform"/>
            <consortium name="The Broad Institute Genome Sequencing Center for Infectious Disease"/>
            <person name="Wu L."/>
            <person name="Ma J."/>
        </authorList>
    </citation>
    <scope>NUCLEOTIDE SEQUENCE [LARGE SCALE GENOMIC DNA]</scope>
    <source>
        <strain evidence="2">CCUG 61889</strain>
    </source>
</reference>
<sequence>MNTTETNRISLPFTPENLKILLHEVCDEQNEFTHQQLVYWCEKYTLQCPEYMLNQQRWQEGLRLAEEREEAKAFAIAQDVTWQWYKHMMEECKQEEWKEENLPYLQLPKGLFVKWLNDLYTY</sequence>
<organism evidence="1 2">
    <name type="scientific">Bacillus songklensis</name>
    <dbReference type="NCBI Taxonomy" id="1069116"/>
    <lineage>
        <taxon>Bacteria</taxon>
        <taxon>Bacillati</taxon>
        <taxon>Bacillota</taxon>
        <taxon>Bacilli</taxon>
        <taxon>Bacillales</taxon>
        <taxon>Bacillaceae</taxon>
        <taxon>Bacillus</taxon>
    </lineage>
</organism>
<proteinExistence type="predicted"/>
<accession>A0ABV8AX64</accession>
<dbReference type="EMBL" id="JBHRZT010000007">
    <property type="protein sequence ID" value="MFC3882155.1"/>
    <property type="molecule type" value="Genomic_DNA"/>
</dbReference>
<dbReference type="RefSeq" id="WP_377911365.1">
    <property type="nucleotide sequence ID" value="NZ_JBHRZT010000007.1"/>
</dbReference>
<protein>
    <submittedName>
        <fullName evidence="1">Uncharacterized protein</fullName>
    </submittedName>
</protein>
<evidence type="ECO:0000313" key="2">
    <source>
        <dbReference type="Proteomes" id="UP001595752"/>
    </source>
</evidence>
<dbReference type="Proteomes" id="UP001595752">
    <property type="component" value="Unassembled WGS sequence"/>
</dbReference>
<evidence type="ECO:0000313" key="1">
    <source>
        <dbReference type="EMBL" id="MFC3882155.1"/>
    </source>
</evidence>
<gene>
    <name evidence="1" type="ORF">ACFOU2_00895</name>
</gene>